<sequence length="613" mass="69443">MSWRCTSSSRLRHAIRPPFLSYERLGGSFCSYNPTRYSSNTPVKREIVERDCYDQLPEGVEKNIDDVRAVAARSDLAQLVSSKAALRQIANGQEAKRREIARSKEDTTEGHSSEGPPDELTSRSWALGDEVQVTGLVQSIRRHKKIAFANISDGKTYQTLQIVLLPKFADKLHNGAYVELKGMWQESKGSGHTHELLVKELIFVGSSDLEASPIQKKNMTVDHLRTFPHLRLRIPSYSLVNRVRSHVTSAVHNYYSVRGACYVQPPLITSSDCEGAGETFTITPRLNPAADAAGMQSKPSHYFRSPKYMTVSSQLHLEAFAAELGDVWTLSPTFRAEQSDTSRHLSEFWMLEAEFRQVTEVAKLTEMVADLMQKIIFSIWPSPVCNELRQYWSEDHNIQDKGRVDLDARWNALASTDAWKTVTYSEAMGKLKDAAQSDSKLFEYKPEWNQGLQLEHERWIVENIGKNYPVFVTNYPKKQKPFYMLSNEDKSESEPQHETVACFDLLLPYGAAEVVGGSLREHRLEPLIANMREKGLLRRPAGTDQNPTTEDYPFLQPGESLNTLKWYADLRRFGSSPHGGFGIGFDRLLMYLTGINNVRDIVPFPRTFGVAHC</sequence>
<dbReference type="Gene3D" id="3.30.930.10">
    <property type="entry name" value="Bira Bifunctional Protein, Domain 2"/>
    <property type="match status" value="1"/>
</dbReference>
<dbReference type="Pfam" id="PF01336">
    <property type="entry name" value="tRNA_anti-codon"/>
    <property type="match status" value="1"/>
</dbReference>
<evidence type="ECO:0000256" key="5">
    <source>
        <dbReference type="ARBA" id="ARBA00023146"/>
    </source>
</evidence>
<keyword evidence="3" id="KW-0067">ATP-binding</keyword>
<keyword evidence="1 8" id="KW-0436">Ligase</keyword>
<dbReference type="InterPro" id="IPR006195">
    <property type="entry name" value="aa-tRNA-synth_II"/>
</dbReference>
<dbReference type="SUPFAM" id="SSF50249">
    <property type="entry name" value="Nucleic acid-binding proteins"/>
    <property type="match status" value="1"/>
</dbReference>
<evidence type="ECO:0000313" key="9">
    <source>
        <dbReference type="Proteomes" id="UP001309876"/>
    </source>
</evidence>
<name>A0AAN7T0U1_9EURO</name>
<proteinExistence type="predicted"/>
<dbReference type="GO" id="GO:0005524">
    <property type="term" value="F:ATP binding"/>
    <property type="evidence" value="ECO:0007669"/>
    <property type="project" value="UniProtKB-KW"/>
</dbReference>
<dbReference type="Pfam" id="PF00152">
    <property type="entry name" value="tRNA-synt_2"/>
    <property type="match status" value="1"/>
</dbReference>
<dbReference type="EMBL" id="JAVRRJ010000003">
    <property type="protein sequence ID" value="KAK5086801.1"/>
    <property type="molecule type" value="Genomic_DNA"/>
</dbReference>
<organism evidence="8 9">
    <name type="scientific">Lithohypha guttulata</name>
    <dbReference type="NCBI Taxonomy" id="1690604"/>
    <lineage>
        <taxon>Eukaryota</taxon>
        <taxon>Fungi</taxon>
        <taxon>Dikarya</taxon>
        <taxon>Ascomycota</taxon>
        <taxon>Pezizomycotina</taxon>
        <taxon>Eurotiomycetes</taxon>
        <taxon>Chaetothyriomycetidae</taxon>
        <taxon>Chaetothyriales</taxon>
        <taxon>Trichomeriaceae</taxon>
        <taxon>Lithohypha</taxon>
    </lineage>
</organism>
<evidence type="ECO:0000256" key="6">
    <source>
        <dbReference type="SAM" id="MobiDB-lite"/>
    </source>
</evidence>
<evidence type="ECO:0000256" key="4">
    <source>
        <dbReference type="ARBA" id="ARBA00022917"/>
    </source>
</evidence>
<dbReference type="EC" id="6.1.1.22" evidence="8"/>
<keyword evidence="4" id="KW-0648">Protein biosynthesis</keyword>
<accession>A0AAN7T0U1</accession>
<dbReference type="InterPro" id="IPR002312">
    <property type="entry name" value="Asp/Asn-tRNA-synth_IIb"/>
</dbReference>
<dbReference type="AlphaFoldDB" id="A0AAN7T0U1"/>
<comment type="caution">
    <text evidence="8">The sequence shown here is derived from an EMBL/GenBank/DDBJ whole genome shotgun (WGS) entry which is preliminary data.</text>
</comment>
<reference evidence="8 9" key="1">
    <citation type="submission" date="2023-08" db="EMBL/GenBank/DDBJ databases">
        <title>Black Yeasts Isolated from many extreme environments.</title>
        <authorList>
            <person name="Coleine C."/>
            <person name="Stajich J.E."/>
            <person name="Selbmann L."/>
        </authorList>
    </citation>
    <scope>NUCLEOTIDE SEQUENCE [LARGE SCALE GENOMIC DNA]</scope>
    <source>
        <strain evidence="8 9">CCFEE 5910</strain>
    </source>
</reference>
<protein>
    <submittedName>
        <fullName evidence="8">Asparaginyl-tRNA synthetase</fullName>
        <ecNumber evidence="8">6.1.1.22</ecNumber>
    </submittedName>
</protein>
<feature type="domain" description="Aminoacyl-transfer RNA synthetases class-II family profile" evidence="7">
    <location>
        <begin position="327"/>
        <end position="603"/>
    </location>
</feature>
<feature type="compositionally biased region" description="Basic and acidic residues" evidence="6">
    <location>
        <begin position="94"/>
        <end position="112"/>
    </location>
</feature>
<dbReference type="InterPro" id="IPR004365">
    <property type="entry name" value="NA-bd_OB_tRNA"/>
</dbReference>
<dbReference type="Gene3D" id="2.40.50.140">
    <property type="entry name" value="Nucleic acid-binding proteins"/>
    <property type="match status" value="1"/>
</dbReference>
<dbReference type="InterPro" id="IPR045864">
    <property type="entry name" value="aa-tRNA-synth_II/BPL/LPL"/>
</dbReference>
<dbReference type="PANTHER" id="PTHR22594">
    <property type="entry name" value="ASPARTYL/LYSYL-TRNA SYNTHETASE"/>
    <property type="match status" value="1"/>
</dbReference>
<keyword evidence="9" id="KW-1185">Reference proteome</keyword>
<dbReference type="InterPro" id="IPR004364">
    <property type="entry name" value="Aa-tRNA-synt_II"/>
</dbReference>
<evidence type="ECO:0000256" key="3">
    <source>
        <dbReference type="ARBA" id="ARBA00022840"/>
    </source>
</evidence>
<evidence type="ECO:0000256" key="2">
    <source>
        <dbReference type="ARBA" id="ARBA00022741"/>
    </source>
</evidence>
<dbReference type="PROSITE" id="PS50862">
    <property type="entry name" value="AA_TRNA_LIGASE_II"/>
    <property type="match status" value="1"/>
</dbReference>
<evidence type="ECO:0000313" key="8">
    <source>
        <dbReference type="EMBL" id="KAK5086801.1"/>
    </source>
</evidence>
<dbReference type="GO" id="GO:0005739">
    <property type="term" value="C:mitochondrion"/>
    <property type="evidence" value="ECO:0007669"/>
    <property type="project" value="TreeGrafter"/>
</dbReference>
<dbReference type="GO" id="GO:0003676">
    <property type="term" value="F:nucleic acid binding"/>
    <property type="evidence" value="ECO:0007669"/>
    <property type="project" value="InterPro"/>
</dbReference>
<dbReference type="Proteomes" id="UP001309876">
    <property type="component" value="Unassembled WGS sequence"/>
</dbReference>
<keyword evidence="2" id="KW-0547">Nucleotide-binding</keyword>
<dbReference type="PANTHER" id="PTHR22594:SF34">
    <property type="entry name" value="ASPARAGINE--TRNA LIGASE, MITOCHONDRIAL-RELATED"/>
    <property type="match status" value="1"/>
</dbReference>
<feature type="region of interest" description="Disordered" evidence="6">
    <location>
        <begin position="90"/>
        <end position="124"/>
    </location>
</feature>
<dbReference type="GO" id="GO:0006421">
    <property type="term" value="P:asparaginyl-tRNA aminoacylation"/>
    <property type="evidence" value="ECO:0007669"/>
    <property type="project" value="TreeGrafter"/>
</dbReference>
<evidence type="ECO:0000259" key="7">
    <source>
        <dbReference type="PROSITE" id="PS50862"/>
    </source>
</evidence>
<keyword evidence="5" id="KW-0030">Aminoacyl-tRNA synthetase</keyword>
<evidence type="ECO:0000256" key="1">
    <source>
        <dbReference type="ARBA" id="ARBA00022598"/>
    </source>
</evidence>
<dbReference type="PRINTS" id="PR01042">
    <property type="entry name" value="TRNASYNTHASP"/>
</dbReference>
<dbReference type="GO" id="GO:0004816">
    <property type="term" value="F:asparagine-tRNA ligase activity"/>
    <property type="evidence" value="ECO:0007669"/>
    <property type="project" value="UniProtKB-EC"/>
</dbReference>
<gene>
    <name evidence="8" type="primary">SLM5</name>
    <name evidence="8" type="ORF">LTR05_003969</name>
</gene>
<dbReference type="InterPro" id="IPR012340">
    <property type="entry name" value="NA-bd_OB-fold"/>
</dbReference>
<dbReference type="SUPFAM" id="SSF55681">
    <property type="entry name" value="Class II aaRS and biotin synthetases"/>
    <property type="match status" value="1"/>
</dbReference>